<accession>A0A1Y1XQI1</accession>
<keyword evidence="7" id="KW-1133">Transmembrane helix</keyword>
<keyword evidence="7" id="KW-0812">Transmembrane</keyword>
<reference evidence="9 10" key="1">
    <citation type="submission" date="2016-08" db="EMBL/GenBank/DDBJ databases">
        <title>A Parts List for Fungal Cellulosomes Revealed by Comparative Genomics.</title>
        <authorList>
            <consortium name="DOE Joint Genome Institute"/>
            <person name="Haitjema C.H."/>
            <person name="Gilmore S.P."/>
            <person name="Henske J.K."/>
            <person name="Solomon K.V."/>
            <person name="De Groot R."/>
            <person name="Kuo A."/>
            <person name="Mondo S.J."/>
            <person name="Salamov A.A."/>
            <person name="Labutti K."/>
            <person name="Zhao Z."/>
            <person name="Chiniquy J."/>
            <person name="Barry K."/>
            <person name="Brewer H.M."/>
            <person name="Purvine S.O."/>
            <person name="Wright A.T."/>
            <person name="Boxma B."/>
            <person name="Van Alen T."/>
            <person name="Hackstein J.H."/>
            <person name="Baker S.E."/>
            <person name="Grigoriev I.V."/>
            <person name="O'Malley M.A."/>
        </authorList>
    </citation>
    <scope>NUCLEOTIDE SEQUENCE [LARGE SCALE GENOMIC DNA]</scope>
    <source>
        <strain evidence="9 10">S4</strain>
    </source>
</reference>
<dbReference type="PROSITE" id="PS00463">
    <property type="entry name" value="ZN2_CY6_FUNGAL_1"/>
    <property type="match status" value="1"/>
</dbReference>
<reference evidence="9 10" key="2">
    <citation type="submission" date="2016-08" db="EMBL/GenBank/DDBJ databases">
        <title>Pervasive Adenine N6-methylation of Active Genes in Fungi.</title>
        <authorList>
            <consortium name="DOE Joint Genome Institute"/>
            <person name="Mondo S.J."/>
            <person name="Dannebaum R.O."/>
            <person name="Kuo R.C."/>
            <person name="Labutti K."/>
            <person name="Haridas S."/>
            <person name="Kuo A."/>
            <person name="Salamov A."/>
            <person name="Ahrendt S.R."/>
            <person name="Lipzen A."/>
            <person name="Sullivan W."/>
            <person name="Andreopoulos W.B."/>
            <person name="Clum A."/>
            <person name="Lindquist E."/>
            <person name="Daum C."/>
            <person name="Ramamoorthy G.K."/>
            <person name="Gryganskyi A."/>
            <person name="Culley D."/>
            <person name="Magnuson J.K."/>
            <person name="James T.Y."/>
            <person name="O'Malley M.A."/>
            <person name="Stajich J.E."/>
            <person name="Spatafora J.W."/>
            <person name="Visel A."/>
            <person name="Grigoriev I.V."/>
        </authorList>
    </citation>
    <scope>NUCLEOTIDE SEQUENCE [LARGE SCALE GENOMIC DNA]</scope>
    <source>
        <strain evidence="9 10">S4</strain>
    </source>
</reference>
<dbReference type="Pfam" id="PF00172">
    <property type="entry name" value="Zn_clus"/>
    <property type="match status" value="1"/>
</dbReference>
<sequence length="879" mass="105448">MDKSCNKKNRSKVSHACEYCRKRRIKCSGTKPKCENCYKLNINCIYLPVIKKRGPKIGYIEKILNDEIPKKIDELITKNLISDKDIVLLAKNNESLFNNNILKKYINNKNENQDELIQQNVKPINLKVLKENIKSRLLILKKEDVIIFKNSEKTKVGTAIIYNNSEILKYHYIEIDIELIKLYFRYAHVYIPILDKTIFMQHVRNKTILPALLLAVYTAAYLFKPKPDIKQAMRYYKMAYYSIIEFNFGIDYQLIQTYTIISNCLPGTNTGWIIIGNALRLSYILHLYKENKSLNKLYNNERKITFWYNISMDILYSIMTGRSYRYDYYNMLDSEYIISFLSQLEITKNALTLVKTLILSKIFHNIILYIREIRLNNIKTNDLYEKIEHWLEILEPEFNYNYNAEDEDIYDIVTNSQFDIFFTFLKILFYRRKSTLITKKFDQKLPDENDLNVYGDIGYNFIKYKGNELKFSDYLLRYCFDFLKKKHEIRSNDKKFTFYEDNSKLDLSNEYDTFTAKEKIQHIPEFFIYNNFLYIKFNKFKLAKIDYNLKNAYKNFEEDNQSSHSNSLVNDNNNLKRTYNQTNSNDSNKDIDAKRYKILDSYFNKNENEKSESNNDVNQKFSDKLLNNIYNKLSNNTRSINNNEYEKIYDNQIYLNHDLTNLNNDYNINDFNKDNSFLDHHDNKLDFSQFFILNDNDDNNNYYISSDEDISSSNQFYEMENEHDNMEESNNDNIFNPCNDKIHINYDIIQRYIKLDEESETESIQDNSVTLLKECYYLSKIVHKKIKKLLQYLNNKNMIMNYLTVCCFYEIGIIYMLFYVNEGNEEDYQTAKYYESLLDEYSKFYLAINPYLKNYREMLKEAENSVQNNTKQFVIKDFF</sequence>
<dbReference type="SUPFAM" id="SSF57701">
    <property type="entry name" value="Zn2/Cys6 DNA-binding domain"/>
    <property type="match status" value="1"/>
</dbReference>
<proteinExistence type="predicted"/>
<evidence type="ECO:0000313" key="9">
    <source>
        <dbReference type="EMBL" id="ORX87584.1"/>
    </source>
</evidence>
<keyword evidence="10" id="KW-1185">Reference proteome</keyword>
<comment type="subcellular location">
    <subcellularLocation>
        <location evidence="1">Nucleus</location>
    </subcellularLocation>
</comment>
<dbReference type="GO" id="GO:0008270">
    <property type="term" value="F:zinc ion binding"/>
    <property type="evidence" value="ECO:0007669"/>
    <property type="project" value="InterPro"/>
</dbReference>
<keyword evidence="7" id="KW-0472">Membrane</keyword>
<protein>
    <recommendedName>
        <fullName evidence="8">Zn(2)-C6 fungal-type domain-containing protein</fullName>
    </recommendedName>
</protein>
<dbReference type="InterPro" id="IPR001138">
    <property type="entry name" value="Zn2Cys6_DnaBD"/>
</dbReference>
<name>A0A1Y1XQI1_9FUNG</name>
<evidence type="ECO:0000256" key="5">
    <source>
        <dbReference type="ARBA" id="ARBA00023242"/>
    </source>
</evidence>
<organism evidence="9 10">
    <name type="scientific">Anaeromyces robustus</name>
    <dbReference type="NCBI Taxonomy" id="1754192"/>
    <lineage>
        <taxon>Eukaryota</taxon>
        <taxon>Fungi</taxon>
        <taxon>Fungi incertae sedis</taxon>
        <taxon>Chytridiomycota</taxon>
        <taxon>Chytridiomycota incertae sedis</taxon>
        <taxon>Neocallimastigomycetes</taxon>
        <taxon>Neocallimastigales</taxon>
        <taxon>Neocallimastigaceae</taxon>
        <taxon>Anaeromyces</taxon>
    </lineage>
</organism>
<keyword evidence="4" id="KW-0804">Transcription</keyword>
<dbReference type="SMART" id="SM00066">
    <property type="entry name" value="GAL4"/>
    <property type="match status" value="1"/>
</dbReference>
<evidence type="ECO:0000256" key="2">
    <source>
        <dbReference type="ARBA" id="ARBA00022723"/>
    </source>
</evidence>
<evidence type="ECO:0000256" key="6">
    <source>
        <dbReference type="SAM" id="MobiDB-lite"/>
    </source>
</evidence>
<feature type="transmembrane region" description="Helical" evidence="7">
    <location>
        <begin position="799"/>
        <end position="820"/>
    </location>
</feature>
<dbReference type="PANTHER" id="PTHR47338">
    <property type="entry name" value="ZN(II)2CYS6 TRANSCRIPTION FACTOR (EUROFUNG)-RELATED"/>
    <property type="match status" value="1"/>
</dbReference>
<feature type="domain" description="Zn(2)-C6 fungal-type" evidence="8">
    <location>
        <begin position="16"/>
        <end position="46"/>
    </location>
</feature>
<evidence type="ECO:0000259" key="8">
    <source>
        <dbReference type="PROSITE" id="PS50048"/>
    </source>
</evidence>
<dbReference type="InterPro" id="IPR050815">
    <property type="entry name" value="TF_fung"/>
</dbReference>
<keyword evidence="2" id="KW-0479">Metal-binding</keyword>
<gene>
    <name evidence="9" type="ORF">BCR32DRAFT_289236</name>
</gene>
<dbReference type="Proteomes" id="UP000193944">
    <property type="component" value="Unassembled WGS sequence"/>
</dbReference>
<dbReference type="CDD" id="cd00067">
    <property type="entry name" value="GAL4"/>
    <property type="match status" value="1"/>
</dbReference>
<dbReference type="STRING" id="1754192.A0A1Y1XQI1"/>
<dbReference type="AlphaFoldDB" id="A0A1Y1XQI1"/>
<dbReference type="PANTHER" id="PTHR47338:SF5">
    <property type="entry name" value="ZN(II)2CYS6 TRANSCRIPTION FACTOR (EUROFUNG)"/>
    <property type="match status" value="1"/>
</dbReference>
<dbReference type="EMBL" id="MCFG01000007">
    <property type="protein sequence ID" value="ORX87584.1"/>
    <property type="molecule type" value="Genomic_DNA"/>
</dbReference>
<evidence type="ECO:0000256" key="7">
    <source>
        <dbReference type="SAM" id="Phobius"/>
    </source>
</evidence>
<dbReference type="GO" id="GO:0000981">
    <property type="term" value="F:DNA-binding transcription factor activity, RNA polymerase II-specific"/>
    <property type="evidence" value="ECO:0007669"/>
    <property type="project" value="InterPro"/>
</dbReference>
<dbReference type="GO" id="GO:0005634">
    <property type="term" value="C:nucleus"/>
    <property type="evidence" value="ECO:0007669"/>
    <property type="project" value="UniProtKB-SubCell"/>
</dbReference>
<evidence type="ECO:0000256" key="1">
    <source>
        <dbReference type="ARBA" id="ARBA00004123"/>
    </source>
</evidence>
<dbReference type="OrthoDB" id="2119791at2759"/>
<dbReference type="Gene3D" id="4.10.240.10">
    <property type="entry name" value="Zn(2)-C6 fungal-type DNA-binding domain"/>
    <property type="match status" value="1"/>
</dbReference>
<comment type="caution">
    <text evidence="9">The sequence shown here is derived from an EMBL/GenBank/DDBJ whole genome shotgun (WGS) entry which is preliminary data.</text>
</comment>
<keyword evidence="3" id="KW-0805">Transcription regulation</keyword>
<dbReference type="PROSITE" id="PS50048">
    <property type="entry name" value="ZN2_CY6_FUNGAL_2"/>
    <property type="match status" value="1"/>
</dbReference>
<feature type="compositionally biased region" description="Polar residues" evidence="6">
    <location>
        <begin position="562"/>
        <end position="586"/>
    </location>
</feature>
<evidence type="ECO:0000256" key="4">
    <source>
        <dbReference type="ARBA" id="ARBA00023163"/>
    </source>
</evidence>
<evidence type="ECO:0000256" key="3">
    <source>
        <dbReference type="ARBA" id="ARBA00023015"/>
    </source>
</evidence>
<keyword evidence="5" id="KW-0539">Nucleus</keyword>
<evidence type="ECO:0000313" key="10">
    <source>
        <dbReference type="Proteomes" id="UP000193944"/>
    </source>
</evidence>
<feature type="region of interest" description="Disordered" evidence="6">
    <location>
        <begin position="560"/>
        <end position="590"/>
    </location>
</feature>
<dbReference type="InterPro" id="IPR036864">
    <property type="entry name" value="Zn2-C6_fun-type_DNA-bd_sf"/>
</dbReference>
<dbReference type="CDD" id="cd12148">
    <property type="entry name" value="fungal_TF_MHR"/>
    <property type="match status" value="1"/>
</dbReference>